<feature type="domain" description="FERM" evidence="6">
    <location>
        <begin position="26"/>
        <end position="344"/>
    </location>
</feature>
<name>A0A8D3BXG6_SCOMX</name>
<dbReference type="InterPro" id="IPR046810">
    <property type="entry name" value="ERM_helical"/>
</dbReference>
<dbReference type="InterPro" id="IPR035963">
    <property type="entry name" value="FERM_2"/>
</dbReference>
<dbReference type="SUPFAM" id="SSF50729">
    <property type="entry name" value="PH domain-like"/>
    <property type="match status" value="1"/>
</dbReference>
<dbReference type="FunFam" id="3.10.20.90:FF:000013">
    <property type="entry name" value="radixin isoform X1"/>
    <property type="match status" value="1"/>
</dbReference>
<feature type="region of interest" description="Disordered" evidence="5">
    <location>
        <begin position="354"/>
        <end position="394"/>
    </location>
</feature>
<dbReference type="PROSITE" id="PS50057">
    <property type="entry name" value="FERM_3"/>
    <property type="match status" value="1"/>
</dbReference>
<dbReference type="InterPro" id="IPR018979">
    <property type="entry name" value="FERM_N"/>
</dbReference>
<dbReference type="PROSITE" id="PS00660">
    <property type="entry name" value="FERM_1"/>
    <property type="match status" value="1"/>
</dbReference>
<dbReference type="PRINTS" id="PR00935">
    <property type="entry name" value="BAND41"/>
</dbReference>
<dbReference type="InterPro" id="IPR019748">
    <property type="entry name" value="FERM_central"/>
</dbReference>
<dbReference type="Gene3D" id="1.20.80.60">
    <property type="match status" value="1"/>
</dbReference>
<organism evidence="7 8">
    <name type="scientific">Scophthalmus maximus</name>
    <name type="common">Turbot</name>
    <name type="synonym">Psetta maxima</name>
    <dbReference type="NCBI Taxonomy" id="52904"/>
    <lineage>
        <taxon>Eukaryota</taxon>
        <taxon>Metazoa</taxon>
        <taxon>Chordata</taxon>
        <taxon>Craniata</taxon>
        <taxon>Vertebrata</taxon>
        <taxon>Euteleostomi</taxon>
        <taxon>Actinopterygii</taxon>
        <taxon>Neopterygii</taxon>
        <taxon>Teleostei</taxon>
        <taxon>Neoteleostei</taxon>
        <taxon>Acanthomorphata</taxon>
        <taxon>Carangaria</taxon>
        <taxon>Pleuronectiformes</taxon>
        <taxon>Pleuronectoidei</taxon>
        <taxon>Scophthalmidae</taxon>
        <taxon>Scophthalmus</taxon>
    </lineage>
</organism>
<dbReference type="SMART" id="SM00295">
    <property type="entry name" value="B41"/>
    <property type="match status" value="1"/>
</dbReference>
<dbReference type="CDD" id="cd14473">
    <property type="entry name" value="FERM_B-lobe"/>
    <property type="match status" value="1"/>
</dbReference>
<dbReference type="Pfam" id="PF09379">
    <property type="entry name" value="FERM_N"/>
    <property type="match status" value="1"/>
</dbReference>
<dbReference type="PIRSF" id="PIRSF002305">
    <property type="entry name" value="ERM"/>
    <property type="match status" value="1"/>
</dbReference>
<dbReference type="Pfam" id="PF00373">
    <property type="entry name" value="FERM_M"/>
    <property type="match status" value="1"/>
</dbReference>
<dbReference type="InterPro" id="IPR019749">
    <property type="entry name" value="Band_41_domain"/>
</dbReference>
<dbReference type="Gene3D" id="1.20.5.450">
    <property type="match status" value="1"/>
</dbReference>
<dbReference type="Gene3D" id="3.10.20.90">
    <property type="entry name" value="Phosphatidylinositol 3-kinase Catalytic Subunit, Chain A, domain 1"/>
    <property type="match status" value="1"/>
</dbReference>
<dbReference type="Gene3D" id="2.30.29.30">
    <property type="entry name" value="Pleckstrin-homology domain (PH domain)/Phosphotyrosine-binding domain (PTB)"/>
    <property type="match status" value="1"/>
</dbReference>
<dbReference type="AlphaFoldDB" id="A0A8D3BXG6"/>
<feature type="compositionally biased region" description="Basic and acidic residues" evidence="5">
    <location>
        <begin position="484"/>
        <end position="501"/>
    </location>
</feature>
<evidence type="ECO:0000313" key="7">
    <source>
        <dbReference type="Ensembl" id="ENSSMAP00000039724.1"/>
    </source>
</evidence>
<dbReference type="InterPro" id="IPR011259">
    <property type="entry name" value="ERM_C_dom"/>
</dbReference>
<feature type="compositionally biased region" description="Basic and acidic residues" evidence="5">
    <location>
        <begin position="286"/>
        <end position="322"/>
    </location>
</feature>
<protein>
    <recommendedName>
        <fullName evidence="6">FERM domain-containing protein</fullName>
    </recommendedName>
</protein>
<comment type="subcellular location">
    <subcellularLocation>
        <location evidence="1">Cell membrane</location>
        <topology evidence="1">Peripheral membrane protein</topology>
    </subcellularLocation>
</comment>
<dbReference type="InterPro" id="IPR000798">
    <property type="entry name" value="Ez/rad/moesin-like"/>
</dbReference>
<dbReference type="Ensembl" id="ENSSMAT00000055199.1">
    <property type="protein sequence ID" value="ENSSMAP00000039724.1"/>
    <property type="gene ID" value="ENSSMAG00000005339.2"/>
</dbReference>
<dbReference type="InterPro" id="IPR000299">
    <property type="entry name" value="FERM_domain"/>
</dbReference>
<dbReference type="InterPro" id="IPR011174">
    <property type="entry name" value="ERM"/>
</dbReference>
<evidence type="ECO:0000256" key="5">
    <source>
        <dbReference type="SAM" id="MobiDB-lite"/>
    </source>
</evidence>
<dbReference type="CDD" id="cd17187">
    <property type="entry name" value="FERM_F1_ERM"/>
    <property type="match status" value="1"/>
</dbReference>
<dbReference type="InterPro" id="IPR008954">
    <property type="entry name" value="Moesin_tail_sf"/>
</dbReference>
<dbReference type="InterPro" id="IPR029071">
    <property type="entry name" value="Ubiquitin-like_domsf"/>
</dbReference>
<evidence type="ECO:0000256" key="2">
    <source>
        <dbReference type="ARBA" id="ARBA00022475"/>
    </source>
</evidence>
<dbReference type="InterPro" id="IPR011993">
    <property type="entry name" value="PH-like_dom_sf"/>
</dbReference>
<dbReference type="GO" id="GO:0005886">
    <property type="term" value="C:plasma membrane"/>
    <property type="evidence" value="ECO:0007669"/>
    <property type="project" value="UniProtKB-SubCell"/>
</dbReference>
<evidence type="ECO:0000256" key="1">
    <source>
        <dbReference type="ARBA" id="ARBA00004202"/>
    </source>
</evidence>
<reference evidence="7" key="1">
    <citation type="submission" date="2023-05" db="EMBL/GenBank/DDBJ databases">
        <title>High-quality long-read genome of Scophthalmus maximus.</title>
        <authorList>
            <person name="Lien S."/>
            <person name="Martinez P."/>
        </authorList>
    </citation>
    <scope>NUCLEOTIDE SEQUENCE [LARGE SCALE GENOMIC DNA]</scope>
</reference>
<evidence type="ECO:0000256" key="3">
    <source>
        <dbReference type="ARBA" id="ARBA00023136"/>
    </source>
</evidence>
<dbReference type="PRINTS" id="PR00661">
    <property type="entry name" value="ERMFAMILY"/>
</dbReference>
<dbReference type="Proteomes" id="UP000694558">
    <property type="component" value="Chromosome 1"/>
</dbReference>
<feature type="region of interest" description="Disordered" evidence="5">
    <location>
        <begin position="448"/>
        <end position="504"/>
    </location>
</feature>
<dbReference type="Pfam" id="PF00769">
    <property type="entry name" value="ERM_C"/>
    <property type="match status" value="1"/>
</dbReference>
<evidence type="ECO:0000256" key="4">
    <source>
        <dbReference type="PIRSR" id="PIRSR002305-1"/>
    </source>
</evidence>
<dbReference type="SUPFAM" id="SSF54236">
    <property type="entry name" value="Ubiquitin-like"/>
    <property type="match status" value="1"/>
</dbReference>
<feature type="region of interest" description="Disordered" evidence="5">
    <location>
        <begin position="281"/>
        <end position="322"/>
    </location>
</feature>
<evidence type="ECO:0000313" key="8">
    <source>
        <dbReference type="Proteomes" id="UP000694558"/>
    </source>
</evidence>
<reference evidence="7" key="2">
    <citation type="submission" date="2025-08" db="UniProtKB">
        <authorList>
            <consortium name="Ensembl"/>
        </authorList>
    </citation>
    <scope>IDENTIFICATION</scope>
</reference>
<dbReference type="SUPFAM" id="SSF47031">
    <property type="entry name" value="Second domain of FERM"/>
    <property type="match status" value="1"/>
</dbReference>
<dbReference type="SUPFAM" id="SSF48678">
    <property type="entry name" value="Moesin tail domain"/>
    <property type="match status" value="1"/>
</dbReference>
<dbReference type="Pfam" id="PF20492">
    <property type="entry name" value="ERM_helical"/>
    <property type="match status" value="1"/>
</dbReference>
<sequence length="559" mass="65731">GELPCNIFVCVNLAKKLNLLLFVFQINVRVTTMDAELEFAIQPNTTGKQLFDQVVKTVGLREVWFFGLQYVDSKGYSTWLKLNKKVTQQDVKKENPLQFKFRAKFFPEDVSEELIQEITQRLFFLQVKENILNDENYCPPETAVLLASYSVQAKYGDYNKDVHKSGYLTHDRLLPQRVLEQHKLTKEQWEDRIQTWHEEHRGMLREDSMMELTPKIGFPWSEIRNISFNDKKFVIKPIDKKAPDFVFYAPRLRINKRILALCMGNHELYMRRRKPDTIEVQQMKAQAREEKHHKQMERAQLENEKKKREHAEKEKERIEREKDELMDRLRNIEEQTMRAQKELEEQTRRALELEQERKRAREEAERLERERQTAEEAKAELAKQAADQQKNQEQLASELAEFTAKIALLEDAKRKKEDEATEWQHKALSAQEDLEKTKEELKTAVAVVPAPPGGNAESEHDEQDENHAEASAELSNEGVSQMDLRSEEARVTEAQKNERVKQQLQTLSSELAQARDETKKTQNDVLHAENVKAGRDKYKTLRQIRQGNTKQRIDEFESM</sequence>
<proteinExistence type="predicted"/>
<feature type="binding site" evidence="4">
    <location>
        <begin position="81"/>
        <end position="84"/>
    </location>
    <ligand>
        <name>a 1,2-diacyl-sn-glycero-3-phospho-(1D-myo-inositol)</name>
        <dbReference type="ChEBI" id="CHEBI:57880"/>
    </ligand>
</feature>
<dbReference type="InterPro" id="IPR018980">
    <property type="entry name" value="FERM_PH-like_C"/>
</dbReference>
<dbReference type="InterPro" id="IPR019747">
    <property type="entry name" value="FERM_CS"/>
</dbReference>
<accession>A0A8D3BXG6</accession>
<evidence type="ECO:0000259" key="6">
    <source>
        <dbReference type="PROSITE" id="PS50057"/>
    </source>
</evidence>
<dbReference type="FunFam" id="1.20.5.450:FF:000001">
    <property type="entry name" value="radixin isoform X2"/>
    <property type="match status" value="1"/>
</dbReference>
<keyword evidence="3" id="KW-0472">Membrane</keyword>
<dbReference type="FunFam" id="1.20.80.10:FF:000002">
    <property type="entry name" value="radixin isoform X1"/>
    <property type="match status" value="1"/>
</dbReference>
<dbReference type="SMART" id="SM01196">
    <property type="entry name" value="FERM_C"/>
    <property type="match status" value="1"/>
</dbReference>
<feature type="binding site" evidence="4">
    <location>
        <position position="256"/>
    </location>
    <ligand>
        <name>a 1,2-diacyl-sn-glycero-3-phospho-(1D-myo-inositol)</name>
        <dbReference type="ChEBI" id="CHEBI:57880"/>
    </ligand>
</feature>
<keyword evidence="2" id="KW-1003">Cell membrane</keyword>
<dbReference type="GeneTree" id="ENSGT01090000260082"/>
<dbReference type="GO" id="GO:0003779">
    <property type="term" value="F:actin binding"/>
    <property type="evidence" value="ECO:0007669"/>
    <property type="project" value="InterPro"/>
</dbReference>
<feature type="compositionally biased region" description="Basic and acidic residues" evidence="5">
    <location>
        <begin position="354"/>
        <end position="381"/>
    </location>
</feature>
<dbReference type="Gene3D" id="6.10.360.10">
    <property type="match status" value="1"/>
</dbReference>
<dbReference type="PANTHER" id="PTHR23281">
    <property type="entry name" value="MERLIN/MOESIN/EZRIN/RADIXIN"/>
    <property type="match status" value="1"/>
</dbReference>